<dbReference type="Proteomes" id="UP000796880">
    <property type="component" value="Unassembled WGS sequence"/>
</dbReference>
<feature type="region of interest" description="Disordered" evidence="1">
    <location>
        <begin position="129"/>
        <end position="152"/>
    </location>
</feature>
<protein>
    <submittedName>
        <fullName evidence="2">Uncharacterized protein</fullName>
    </submittedName>
</protein>
<sequence>MSGLSYRLMKKFIGMEFEDLFELATRATRYEDILNEEYQLVATWQYTCRALVKPLGTQKTFQLAKETKSRVEGPERIFSFDITKVDQIFDLLLADKVIKLPDDHKILSTDEIKKSVNITMTNISKLTPREDLSVSTDSSNRRSKRSKNEKEEIFHKEKQLCTRYKHEIEVETRQEKDIKDKGKVTLKSPSKSYGPYSPNRNSIFIGLGEVKADPSLQVTISRDDQHRIVGDGTDDPLAETSSAKDGMIAVKQIREGTVDQVAETSRAKDEARPNQPSSIDGDVEEEGISKPEIMEEGSDVGLERLMKMEFEKPARNVAQHLKPLYICAHIDGRPVNRVLVDNGATVNILLTFMMKQLGKEDQDLIPTKLMMTILLEELPSAKEF</sequence>
<feature type="region of interest" description="Disordered" evidence="1">
    <location>
        <begin position="261"/>
        <end position="296"/>
    </location>
</feature>
<accession>A0A8K0HQV3</accession>
<keyword evidence="3" id="KW-1185">Reference proteome</keyword>
<name>A0A8K0HQV3_9ROSA</name>
<proteinExistence type="predicted"/>
<evidence type="ECO:0000313" key="3">
    <source>
        <dbReference type="Proteomes" id="UP000796880"/>
    </source>
</evidence>
<evidence type="ECO:0000256" key="1">
    <source>
        <dbReference type="SAM" id="MobiDB-lite"/>
    </source>
</evidence>
<comment type="caution">
    <text evidence="2">The sequence shown here is derived from an EMBL/GenBank/DDBJ whole genome shotgun (WGS) entry which is preliminary data.</text>
</comment>
<reference evidence="2" key="1">
    <citation type="submission" date="2020-03" db="EMBL/GenBank/DDBJ databases">
        <title>A high-quality chromosome-level genome assembly of a woody plant with both climbing and erect habits, Rhamnella rubrinervis.</title>
        <authorList>
            <person name="Lu Z."/>
            <person name="Yang Y."/>
            <person name="Zhu X."/>
            <person name="Sun Y."/>
        </authorList>
    </citation>
    <scope>NUCLEOTIDE SEQUENCE</scope>
    <source>
        <strain evidence="2">BYM</strain>
        <tissue evidence="2">Leaf</tissue>
    </source>
</reference>
<gene>
    <name evidence="2" type="ORF">FNV43_RR00688</name>
</gene>
<dbReference type="AlphaFoldDB" id="A0A8K0HQV3"/>
<organism evidence="2 3">
    <name type="scientific">Rhamnella rubrinervis</name>
    <dbReference type="NCBI Taxonomy" id="2594499"/>
    <lineage>
        <taxon>Eukaryota</taxon>
        <taxon>Viridiplantae</taxon>
        <taxon>Streptophyta</taxon>
        <taxon>Embryophyta</taxon>
        <taxon>Tracheophyta</taxon>
        <taxon>Spermatophyta</taxon>
        <taxon>Magnoliopsida</taxon>
        <taxon>eudicotyledons</taxon>
        <taxon>Gunneridae</taxon>
        <taxon>Pentapetalae</taxon>
        <taxon>rosids</taxon>
        <taxon>fabids</taxon>
        <taxon>Rosales</taxon>
        <taxon>Rhamnaceae</taxon>
        <taxon>rhamnoid group</taxon>
        <taxon>Rhamneae</taxon>
        <taxon>Rhamnella</taxon>
    </lineage>
</organism>
<dbReference type="OrthoDB" id="1738459at2759"/>
<dbReference type="EMBL" id="VOIH02000001">
    <property type="protein sequence ID" value="KAF3456045.1"/>
    <property type="molecule type" value="Genomic_DNA"/>
</dbReference>
<evidence type="ECO:0000313" key="2">
    <source>
        <dbReference type="EMBL" id="KAF3456045.1"/>
    </source>
</evidence>